<evidence type="ECO:0000313" key="2">
    <source>
        <dbReference type="EMBL" id="KIM61902.1"/>
    </source>
</evidence>
<sequence>MLDGLYPHVDEDRTTSFQLQSSLMTLNGRDTIITAGTGSGKTLVCLLIPHLLWPKSISIMISPLKHLQAMAATPVISSLMREFTCTRDGWV</sequence>
<protein>
    <recommendedName>
        <fullName evidence="1">DEAD/DEAH-box helicase domain-containing protein</fullName>
    </recommendedName>
</protein>
<keyword evidence="3" id="KW-1185">Reference proteome</keyword>
<organism evidence="2 3">
    <name type="scientific">Scleroderma citrinum Foug A</name>
    <dbReference type="NCBI Taxonomy" id="1036808"/>
    <lineage>
        <taxon>Eukaryota</taxon>
        <taxon>Fungi</taxon>
        <taxon>Dikarya</taxon>
        <taxon>Basidiomycota</taxon>
        <taxon>Agaricomycotina</taxon>
        <taxon>Agaricomycetes</taxon>
        <taxon>Agaricomycetidae</taxon>
        <taxon>Boletales</taxon>
        <taxon>Sclerodermatineae</taxon>
        <taxon>Sclerodermataceae</taxon>
        <taxon>Scleroderma</taxon>
    </lineage>
</organism>
<dbReference type="AlphaFoldDB" id="A0A0C3AAG2"/>
<dbReference type="Proteomes" id="UP000053989">
    <property type="component" value="Unassembled WGS sequence"/>
</dbReference>
<dbReference type="SUPFAM" id="SSF52540">
    <property type="entry name" value="P-loop containing nucleoside triphosphate hydrolases"/>
    <property type="match status" value="1"/>
</dbReference>
<dbReference type="Gene3D" id="3.40.50.300">
    <property type="entry name" value="P-loop containing nucleotide triphosphate hydrolases"/>
    <property type="match status" value="1"/>
</dbReference>
<evidence type="ECO:0000259" key="1">
    <source>
        <dbReference type="Pfam" id="PF00270"/>
    </source>
</evidence>
<name>A0A0C3AAG2_9AGAM</name>
<reference evidence="3" key="2">
    <citation type="submission" date="2015-01" db="EMBL/GenBank/DDBJ databases">
        <title>Evolutionary Origins and Diversification of the Mycorrhizal Mutualists.</title>
        <authorList>
            <consortium name="DOE Joint Genome Institute"/>
            <consortium name="Mycorrhizal Genomics Consortium"/>
            <person name="Kohler A."/>
            <person name="Kuo A."/>
            <person name="Nagy L.G."/>
            <person name="Floudas D."/>
            <person name="Copeland A."/>
            <person name="Barry K.W."/>
            <person name="Cichocki N."/>
            <person name="Veneault-Fourrey C."/>
            <person name="LaButti K."/>
            <person name="Lindquist E.A."/>
            <person name="Lipzen A."/>
            <person name="Lundell T."/>
            <person name="Morin E."/>
            <person name="Murat C."/>
            <person name="Riley R."/>
            <person name="Ohm R."/>
            <person name="Sun H."/>
            <person name="Tunlid A."/>
            <person name="Henrissat B."/>
            <person name="Grigoriev I.V."/>
            <person name="Hibbett D.S."/>
            <person name="Martin F."/>
        </authorList>
    </citation>
    <scope>NUCLEOTIDE SEQUENCE [LARGE SCALE GENOMIC DNA]</scope>
    <source>
        <strain evidence="3">Foug A</strain>
    </source>
</reference>
<proteinExistence type="predicted"/>
<dbReference type="GO" id="GO:0005524">
    <property type="term" value="F:ATP binding"/>
    <property type="evidence" value="ECO:0007669"/>
    <property type="project" value="InterPro"/>
</dbReference>
<accession>A0A0C3AAG2</accession>
<reference evidence="2 3" key="1">
    <citation type="submission" date="2014-04" db="EMBL/GenBank/DDBJ databases">
        <authorList>
            <consortium name="DOE Joint Genome Institute"/>
            <person name="Kuo A."/>
            <person name="Kohler A."/>
            <person name="Nagy L.G."/>
            <person name="Floudas D."/>
            <person name="Copeland A."/>
            <person name="Barry K.W."/>
            <person name="Cichocki N."/>
            <person name="Veneault-Fourrey C."/>
            <person name="LaButti K."/>
            <person name="Lindquist E.A."/>
            <person name="Lipzen A."/>
            <person name="Lundell T."/>
            <person name="Morin E."/>
            <person name="Murat C."/>
            <person name="Sun H."/>
            <person name="Tunlid A."/>
            <person name="Henrissat B."/>
            <person name="Grigoriev I.V."/>
            <person name="Hibbett D.S."/>
            <person name="Martin F."/>
            <person name="Nordberg H.P."/>
            <person name="Cantor M.N."/>
            <person name="Hua S.X."/>
        </authorList>
    </citation>
    <scope>NUCLEOTIDE SEQUENCE [LARGE SCALE GENOMIC DNA]</scope>
    <source>
        <strain evidence="2 3">Foug A</strain>
    </source>
</reference>
<dbReference type="HOGENOM" id="CLU_2428358_0_0_1"/>
<dbReference type="OrthoDB" id="10261556at2759"/>
<dbReference type="GO" id="GO:0003676">
    <property type="term" value="F:nucleic acid binding"/>
    <property type="evidence" value="ECO:0007669"/>
    <property type="project" value="InterPro"/>
</dbReference>
<dbReference type="Pfam" id="PF00270">
    <property type="entry name" value="DEAD"/>
    <property type="match status" value="1"/>
</dbReference>
<dbReference type="InParanoid" id="A0A0C3AAG2"/>
<dbReference type="EMBL" id="KN822046">
    <property type="protein sequence ID" value="KIM61902.1"/>
    <property type="molecule type" value="Genomic_DNA"/>
</dbReference>
<dbReference type="InterPro" id="IPR011545">
    <property type="entry name" value="DEAD/DEAH_box_helicase_dom"/>
</dbReference>
<gene>
    <name evidence="2" type="ORF">SCLCIDRAFT_850432</name>
</gene>
<evidence type="ECO:0000313" key="3">
    <source>
        <dbReference type="Proteomes" id="UP000053989"/>
    </source>
</evidence>
<dbReference type="InterPro" id="IPR027417">
    <property type="entry name" value="P-loop_NTPase"/>
</dbReference>
<feature type="domain" description="DEAD/DEAH-box helicase" evidence="1">
    <location>
        <begin position="15"/>
        <end position="68"/>
    </location>
</feature>